<dbReference type="OrthoDB" id="2117996at2759"/>
<feature type="compositionally biased region" description="Low complexity" evidence="1">
    <location>
        <begin position="22"/>
        <end position="40"/>
    </location>
</feature>
<accession>A0A1L7WJ75</accession>
<organism evidence="3 4">
    <name type="scientific">Phialocephala subalpina</name>
    <dbReference type="NCBI Taxonomy" id="576137"/>
    <lineage>
        <taxon>Eukaryota</taxon>
        <taxon>Fungi</taxon>
        <taxon>Dikarya</taxon>
        <taxon>Ascomycota</taxon>
        <taxon>Pezizomycotina</taxon>
        <taxon>Leotiomycetes</taxon>
        <taxon>Helotiales</taxon>
        <taxon>Mollisiaceae</taxon>
        <taxon>Phialocephala</taxon>
        <taxon>Phialocephala fortinii species complex</taxon>
    </lineage>
</organism>
<feature type="region of interest" description="Disordered" evidence="1">
    <location>
        <begin position="22"/>
        <end position="52"/>
    </location>
</feature>
<evidence type="ECO:0000256" key="1">
    <source>
        <dbReference type="SAM" id="MobiDB-lite"/>
    </source>
</evidence>
<evidence type="ECO:0000313" key="4">
    <source>
        <dbReference type="Proteomes" id="UP000184330"/>
    </source>
</evidence>
<dbReference type="Proteomes" id="UP000184330">
    <property type="component" value="Unassembled WGS sequence"/>
</dbReference>
<keyword evidence="4" id="KW-1185">Reference proteome</keyword>
<dbReference type="AlphaFoldDB" id="A0A1L7WJ75"/>
<dbReference type="EMBL" id="FJOG01000003">
    <property type="protein sequence ID" value="CZR52822.1"/>
    <property type="molecule type" value="Genomic_DNA"/>
</dbReference>
<feature type="signal peptide" evidence="2">
    <location>
        <begin position="1"/>
        <end position="19"/>
    </location>
</feature>
<reference evidence="3 4" key="1">
    <citation type="submission" date="2016-03" db="EMBL/GenBank/DDBJ databases">
        <authorList>
            <person name="Ploux O."/>
        </authorList>
    </citation>
    <scope>NUCLEOTIDE SEQUENCE [LARGE SCALE GENOMIC DNA]</scope>
    <source>
        <strain evidence="3 4">UAMH 11012</strain>
    </source>
</reference>
<protein>
    <submittedName>
        <fullName evidence="3">Uncharacterized protein</fullName>
    </submittedName>
</protein>
<proteinExistence type="predicted"/>
<gene>
    <name evidence="3" type="ORF">PAC_02699</name>
</gene>
<name>A0A1L7WJ75_9HELO</name>
<evidence type="ECO:0000313" key="3">
    <source>
        <dbReference type="EMBL" id="CZR52822.1"/>
    </source>
</evidence>
<evidence type="ECO:0000256" key="2">
    <source>
        <dbReference type="SAM" id="SignalP"/>
    </source>
</evidence>
<feature type="chain" id="PRO_5012273260" evidence="2">
    <location>
        <begin position="20"/>
        <end position="210"/>
    </location>
</feature>
<sequence length="210" mass="21453">MQLSKILCLLFASTALSAATSTRRTSTSARAGATPAANAAVPKKLSPATPPTMADVKNSITNWDTSVKTVNAYLNDPQNNTKLQSAIVFAKDEPVQLATMMKVTSLSTSGQNAGKILMGNFPSIISNLNAVSAGSMSTNDATAAVNFNRCCTVLPAIGMLWQAAATATKMQGTVGMPILEDQCSQMSCSSGVSGGAAAVAANGSIAANRM</sequence>
<keyword evidence="2" id="KW-0732">Signal</keyword>